<evidence type="ECO:0000313" key="3">
    <source>
        <dbReference type="Proteomes" id="UP000004129"/>
    </source>
</evidence>
<feature type="transmembrane region" description="Helical" evidence="1">
    <location>
        <begin position="12"/>
        <end position="34"/>
    </location>
</feature>
<feature type="transmembrane region" description="Helical" evidence="1">
    <location>
        <begin position="121"/>
        <end position="143"/>
    </location>
</feature>
<feature type="transmembrane region" description="Helical" evidence="1">
    <location>
        <begin position="163"/>
        <end position="179"/>
    </location>
</feature>
<keyword evidence="1" id="KW-1133">Transmembrane helix</keyword>
<keyword evidence="1" id="KW-0812">Transmembrane</keyword>
<reference evidence="2 3" key="1">
    <citation type="submission" date="2011-08" db="EMBL/GenBank/DDBJ databases">
        <title>The Genome Sequence of Selenomonas infelix ATCC 43532.</title>
        <authorList>
            <consortium name="The Broad Institute Genome Sequencing Platform"/>
            <person name="Earl A."/>
            <person name="Ward D."/>
            <person name="Feldgarden M."/>
            <person name="Gevers D."/>
            <person name="Izard J."/>
            <person name="Blanton J.M."/>
            <person name="Baranova O.V."/>
            <person name="Dewhirst F.E."/>
            <person name="Young S.K."/>
            <person name="Zeng Q."/>
            <person name="Gargeya S."/>
            <person name="Fitzgerald M."/>
            <person name="Haas B."/>
            <person name="Abouelleil A."/>
            <person name="Alvarado L."/>
            <person name="Arachchi H.M."/>
            <person name="Berlin A."/>
            <person name="Brown A."/>
            <person name="Chapman S.B."/>
            <person name="Chen Z."/>
            <person name="Dunbar C."/>
            <person name="Freedman E."/>
            <person name="Gearin G."/>
            <person name="Gellesch M."/>
            <person name="Goldberg J."/>
            <person name="Griggs A."/>
            <person name="Gujja S."/>
            <person name="Heiman D."/>
            <person name="Howarth C."/>
            <person name="Larson L."/>
            <person name="Lui A."/>
            <person name="MacDonald P.J.P."/>
            <person name="Montmayeur A."/>
            <person name="Murphy C."/>
            <person name="Neiman D."/>
            <person name="Pearson M."/>
            <person name="Priest M."/>
            <person name="Roberts A."/>
            <person name="Saif S."/>
            <person name="Shea T."/>
            <person name="Shenoy N."/>
            <person name="Sisk P."/>
            <person name="Stolte C."/>
            <person name="Sykes S."/>
            <person name="Wortman J."/>
            <person name="Nusbaum C."/>
            <person name="Birren B."/>
        </authorList>
    </citation>
    <scope>NUCLEOTIDE SEQUENCE [LARGE SCALE GENOMIC DNA]</scope>
    <source>
        <strain evidence="2 3">ATCC 43532</strain>
    </source>
</reference>
<feature type="transmembrane region" description="Helical" evidence="1">
    <location>
        <begin position="265"/>
        <end position="285"/>
    </location>
</feature>
<name>G5GPU1_9FIRM</name>
<dbReference type="HOGENOM" id="CLU_648740_0_0_9"/>
<dbReference type="eggNOG" id="COG2252">
    <property type="taxonomic scope" value="Bacteria"/>
</dbReference>
<evidence type="ECO:0000256" key="1">
    <source>
        <dbReference type="SAM" id="Phobius"/>
    </source>
</evidence>
<feature type="transmembrane region" description="Helical" evidence="1">
    <location>
        <begin position="92"/>
        <end position="109"/>
    </location>
</feature>
<feature type="transmembrane region" description="Helical" evidence="1">
    <location>
        <begin position="184"/>
        <end position="201"/>
    </location>
</feature>
<dbReference type="PATRIC" id="fig|679201.3.peg.1284"/>
<feature type="transmembrane region" description="Helical" evidence="1">
    <location>
        <begin position="306"/>
        <end position="327"/>
    </location>
</feature>
<dbReference type="EMBL" id="ACZM01000014">
    <property type="protein sequence ID" value="EHG20817.1"/>
    <property type="molecule type" value="Genomic_DNA"/>
</dbReference>
<feature type="transmembrane region" description="Helical" evidence="1">
    <location>
        <begin position="398"/>
        <end position="416"/>
    </location>
</feature>
<dbReference type="OrthoDB" id="1664854at2"/>
<feature type="transmembrane region" description="Helical" evidence="1">
    <location>
        <begin position="207"/>
        <end position="225"/>
    </location>
</feature>
<gene>
    <name evidence="2" type="ORF">HMPREF9334_01272</name>
</gene>
<organism evidence="2 3">
    <name type="scientific">Selenomonas infelix ATCC 43532</name>
    <dbReference type="NCBI Taxonomy" id="679201"/>
    <lineage>
        <taxon>Bacteria</taxon>
        <taxon>Bacillati</taxon>
        <taxon>Bacillota</taxon>
        <taxon>Negativicutes</taxon>
        <taxon>Selenomonadales</taxon>
        <taxon>Selenomonadaceae</taxon>
        <taxon>Selenomonas</taxon>
    </lineage>
</organism>
<dbReference type="STRING" id="679201.HMPREF9334_01272"/>
<accession>G5GPU1</accession>
<evidence type="ECO:0000313" key="2">
    <source>
        <dbReference type="EMBL" id="EHG20817.1"/>
    </source>
</evidence>
<keyword evidence="3" id="KW-1185">Reference proteome</keyword>
<feature type="transmembrane region" description="Helical" evidence="1">
    <location>
        <begin position="333"/>
        <end position="353"/>
    </location>
</feature>
<evidence type="ECO:0008006" key="4">
    <source>
        <dbReference type="Google" id="ProtNLM"/>
    </source>
</evidence>
<keyword evidence="1" id="KW-0472">Membrane</keyword>
<dbReference type="AlphaFoldDB" id="G5GPU1"/>
<dbReference type="RefSeq" id="WP_006692720.1">
    <property type="nucleotide sequence ID" value="NZ_JH376799.1"/>
</dbReference>
<feature type="transmembrane region" description="Helical" evidence="1">
    <location>
        <begin position="40"/>
        <end position="58"/>
    </location>
</feature>
<comment type="caution">
    <text evidence="2">The sequence shown here is derived from an EMBL/GenBank/DDBJ whole genome shotgun (WGS) entry which is preliminary data.</text>
</comment>
<feature type="transmembrane region" description="Helical" evidence="1">
    <location>
        <begin position="365"/>
        <end position="386"/>
    </location>
</feature>
<proteinExistence type="predicted"/>
<feature type="transmembrane region" description="Helical" evidence="1">
    <location>
        <begin position="232"/>
        <end position="253"/>
    </location>
</feature>
<sequence length="418" mass="44417">MDGEKDKLHTALGRAFILVSVAALTLVLTASLLARAGIPFAATYAVSVIVCILGTLTASRERHTLLTLPSPAIISWLVYEEIIAHGMAWQEILGIAAIVSLLGALLTYMRYTTRLVYALPAIVRIGLVAGLGLTLLITSALYARILLPSPWALTMGGTLSDPLTYFTLAGILLVLVLYARSVHAALPLGMLLIALLTWAEGFWEIPAAPFLAPDVISLPFVLILPQTDLCTAASLGLTLLFALLIENTAVLAVQTDTTKDTHLLAGLFTVSSCAALIGAFPLTAAPISAALPTEKEPRRIAGIPRTALLSALLLLALLPCAPLLTALADFPAVPAIALAIMGLMLLVRGLRMLRSTANISMREGAVIATFILAAYDIKTGLTLALFTWTLLTAARGEYVPRMTWGLTVLFSVFFLLKQ</sequence>
<protein>
    <recommendedName>
        <fullName evidence="4">Permease</fullName>
    </recommendedName>
</protein>
<dbReference type="Proteomes" id="UP000004129">
    <property type="component" value="Unassembled WGS sequence"/>
</dbReference>